<keyword evidence="3" id="KW-0597">Phosphoprotein</keyword>
<sequence length="646" mass="73326">MIKSTFDIEGGEQMYLFHLAPASAEAVQTAKIKHRLEIACDVSKQGVWEWRGNSQQLIWDKNMFTLFGYEENEIKPSYDFFLEAVHPEDRAFVVESVNKAYQGEIDYDIDFRVQKKCGTYITIKGYGRLDYEEKEPVLVGVNYDISEEKALLHEVNRTNARLASFLQVESVFVVRTDMEGKYTFVNESYRKRFHTEASPVGIGSSSMDNVLAEDHEKVFGIVQDCIQNPGQSFQLALRKRTADQGIRELIWEFICIQDPEDGGYEIQCTGLDITQAVQMDRLLQQKTRELAQLFSLLDSSICFILTDTKGEILAANPFFQHVSQRTESELVGSSLYHLFSKTNGKPLPPLAELLTDGKWQGEFYFQNEKKDALFFLATAIETSSAGSGVDSVMWILHNHTDKRRAEMRLKEYAETLKEKNEALLRFANIISHHIRSQAANLEMIVDAFHENPEAQETYLGFLRDTSTKLNHTIAKLNELLTINANSNKLVPVPLGKIWSSLQQQFESDLNTIGATLHITEESYQGEVQGDPNTLLSIFTELLKNAIAFRKPEHPLHIAISTQQQTEQLLIQIKDNGMGLDTERLKSKLFTMYQTFHANSHDGFGLYMVKALVDSLKGRIALQGKPGEGLDVHLYLPLGRGRGAEKR</sequence>
<dbReference type="InterPro" id="IPR036890">
    <property type="entry name" value="HATPase_C_sf"/>
</dbReference>
<evidence type="ECO:0000256" key="4">
    <source>
        <dbReference type="ARBA" id="ARBA00022679"/>
    </source>
</evidence>
<dbReference type="CDD" id="cd00130">
    <property type="entry name" value="PAS"/>
    <property type="match status" value="2"/>
</dbReference>
<dbReference type="PANTHER" id="PTHR43304">
    <property type="entry name" value="PHYTOCHROME-LIKE PROTEIN CPH1"/>
    <property type="match status" value="1"/>
</dbReference>
<dbReference type="Proteomes" id="UP000005551">
    <property type="component" value="Unassembled WGS sequence"/>
</dbReference>
<evidence type="ECO:0000259" key="6">
    <source>
        <dbReference type="PROSITE" id="PS50109"/>
    </source>
</evidence>
<evidence type="ECO:0000259" key="7">
    <source>
        <dbReference type="PROSITE" id="PS50112"/>
    </source>
</evidence>
<dbReference type="Gene3D" id="3.30.450.20">
    <property type="entry name" value="PAS domain"/>
    <property type="match status" value="3"/>
</dbReference>
<keyword evidence="5 8" id="KW-0418">Kinase</keyword>
<dbReference type="InterPro" id="IPR000014">
    <property type="entry name" value="PAS"/>
</dbReference>
<keyword evidence="4" id="KW-0808">Transferase</keyword>
<evidence type="ECO:0000256" key="3">
    <source>
        <dbReference type="ARBA" id="ARBA00022553"/>
    </source>
</evidence>
<gene>
    <name evidence="8" type="ORF">A3SI_05327</name>
</gene>
<dbReference type="RefSeq" id="WP_009053827.1">
    <property type="nucleotide sequence ID" value="NZ_AJYA01000011.1"/>
</dbReference>
<dbReference type="PRINTS" id="PR00344">
    <property type="entry name" value="BCTRLSENSOR"/>
</dbReference>
<dbReference type="InterPro" id="IPR035965">
    <property type="entry name" value="PAS-like_dom_sf"/>
</dbReference>
<dbReference type="PROSITE" id="PS50112">
    <property type="entry name" value="PAS"/>
    <property type="match status" value="1"/>
</dbReference>
<dbReference type="EMBL" id="AJYA01000011">
    <property type="protein sequence ID" value="EIM77870.1"/>
    <property type="molecule type" value="Genomic_DNA"/>
</dbReference>
<dbReference type="InterPro" id="IPR003594">
    <property type="entry name" value="HATPase_dom"/>
</dbReference>
<dbReference type="SUPFAM" id="SSF55874">
    <property type="entry name" value="ATPase domain of HSP90 chaperone/DNA topoisomerase II/histidine kinase"/>
    <property type="match status" value="1"/>
</dbReference>
<dbReference type="OrthoDB" id="9811889at2"/>
<feature type="domain" description="Histidine kinase" evidence="6">
    <location>
        <begin position="429"/>
        <end position="639"/>
    </location>
</feature>
<dbReference type="SMART" id="SM00091">
    <property type="entry name" value="PAS"/>
    <property type="match status" value="3"/>
</dbReference>
<proteinExistence type="predicted"/>
<evidence type="ECO:0000256" key="2">
    <source>
        <dbReference type="ARBA" id="ARBA00012438"/>
    </source>
</evidence>
<dbReference type="Pfam" id="PF13426">
    <property type="entry name" value="PAS_9"/>
    <property type="match status" value="1"/>
</dbReference>
<comment type="catalytic activity">
    <reaction evidence="1">
        <text>ATP + protein L-histidine = ADP + protein N-phospho-L-histidine.</text>
        <dbReference type="EC" id="2.7.13.3"/>
    </reaction>
</comment>
<organism evidence="8 9">
    <name type="scientific">Nitritalea halalkaliphila LW7</name>
    <dbReference type="NCBI Taxonomy" id="1189621"/>
    <lineage>
        <taxon>Bacteria</taxon>
        <taxon>Pseudomonadati</taxon>
        <taxon>Bacteroidota</taxon>
        <taxon>Cytophagia</taxon>
        <taxon>Cytophagales</taxon>
        <taxon>Cyclobacteriaceae</taxon>
        <taxon>Nitritalea</taxon>
    </lineage>
</organism>
<dbReference type="GO" id="GO:0004673">
    <property type="term" value="F:protein histidine kinase activity"/>
    <property type="evidence" value="ECO:0007669"/>
    <property type="project" value="UniProtKB-EC"/>
</dbReference>
<protein>
    <recommendedName>
        <fullName evidence="2">histidine kinase</fullName>
        <ecNumber evidence="2">2.7.13.3</ecNumber>
    </recommendedName>
</protein>
<dbReference type="STRING" id="1189621.A3SI_05327"/>
<dbReference type="InterPro" id="IPR004358">
    <property type="entry name" value="Sig_transdc_His_kin-like_C"/>
</dbReference>
<dbReference type="InterPro" id="IPR001610">
    <property type="entry name" value="PAC"/>
</dbReference>
<dbReference type="PROSITE" id="PS50109">
    <property type="entry name" value="HIS_KIN"/>
    <property type="match status" value="1"/>
</dbReference>
<dbReference type="SMART" id="SM00086">
    <property type="entry name" value="PAC"/>
    <property type="match status" value="2"/>
</dbReference>
<dbReference type="AlphaFoldDB" id="I5C7R8"/>
<feature type="domain" description="PAS" evidence="7">
    <location>
        <begin position="59"/>
        <end position="104"/>
    </location>
</feature>
<dbReference type="Pfam" id="PF08447">
    <property type="entry name" value="PAS_3"/>
    <property type="match status" value="1"/>
</dbReference>
<evidence type="ECO:0000313" key="8">
    <source>
        <dbReference type="EMBL" id="EIM77870.1"/>
    </source>
</evidence>
<dbReference type="EC" id="2.7.13.3" evidence="2"/>
<name>I5C7R8_9BACT</name>
<dbReference type="SMART" id="SM00387">
    <property type="entry name" value="HATPase_c"/>
    <property type="match status" value="1"/>
</dbReference>
<dbReference type="InterPro" id="IPR005467">
    <property type="entry name" value="His_kinase_dom"/>
</dbReference>
<comment type="caution">
    <text evidence="8">The sequence shown here is derived from an EMBL/GenBank/DDBJ whole genome shotgun (WGS) entry which is preliminary data.</text>
</comment>
<evidence type="ECO:0000256" key="5">
    <source>
        <dbReference type="ARBA" id="ARBA00022777"/>
    </source>
</evidence>
<dbReference type="PANTHER" id="PTHR43304:SF1">
    <property type="entry name" value="PAC DOMAIN-CONTAINING PROTEIN"/>
    <property type="match status" value="1"/>
</dbReference>
<evidence type="ECO:0000256" key="1">
    <source>
        <dbReference type="ARBA" id="ARBA00000085"/>
    </source>
</evidence>
<accession>I5C7R8</accession>
<dbReference type="InterPro" id="IPR013655">
    <property type="entry name" value="PAS_fold_3"/>
</dbReference>
<dbReference type="Gene3D" id="3.30.565.10">
    <property type="entry name" value="Histidine kinase-like ATPase, C-terminal domain"/>
    <property type="match status" value="1"/>
</dbReference>
<dbReference type="InterPro" id="IPR052162">
    <property type="entry name" value="Sensor_kinase/Photoreceptor"/>
</dbReference>
<evidence type="ECO:0000313" key="9">
    <source>
        <dbReference type="Proteomes" id="UP000005551"/>
    </source>
</evidence>
<reference evidence="8 9" key="1">
    <citation type="submission" date="2012-05" db="EMBL/GenBank/DDBJ databases">
        <title>Genome sequence of Nitritalea halalkaliphila LW7.</title>
        <authorList>
            <person name="Jangir P.K."/>
            <person name="Singh A."/>
            <person name="Shivaji S."/>
            <person name="Sharma R."/>
        </authorList>
    </citation>
    <scope>NUCLEOTIDE SEQUENCE [LARGE SCALE GENOMIC DNA]</scope>
    <source>
        <strain evidence="8 9">LW7</strain>
    </source>
</reference>
<dbReference type="Pfam" id="PF02518">
    <property type="entry name" value="HATPase_c"/>
    <property type="match status" value="1"/>
</dbReference>
<keyword evidence="9" id="KW-1185">Reference proteome</keyword>
<dbReference type="SUPFAM" id="SSF55785">
    <property type="entry name" value="PYP-like sensor domain (PAS domain)"/>
    <property type="match status" value="3"/>
</dbReference>